<evidence type="ECO:0008006" key="4">
    <source>
        <dbReference type="Google" id="ProtNLM"/>
    </source>
</evidence>
<sequence length="309" mass="32361">MMLTLLLANVQPVAAFGRSGVCDHMSMQDLQTFVVGAYAQLKVINEIPNDLARGIAQRGVCTSLLNRDDSPAKCLTEAVVNKTVGACRAIKGCPAESGFRGAIDKLCGFAGGLACKPPMCASSDDLDGVMAGCFDVRRADSNGAIVRAQFSPVVLEDATAVGCASECAGSANFVLEDGDCSCGRHAFDLAGAAEYKVKAKDCGRSCRQEPDVHRELPCGRSKRLAVYETAEVAKLSRALRGHALRAEGAITMAWRSDTLPRASALGAGCLLLAMAALATAFRSRGARAAEGSRTSAAAGTWRERANRLV</sequence>
<comment type="caution">
    <text evidence="2">The sequence shown here is derived from an EMBL/GenBank/DDBJ whole genome shotgun (WGS) entry which is preliminary data.</text>
</comment>
<evidence type="ECO:0000313" key="2">
    <source>
        <dbReference type="EMBL" id="KAG8463782.1"/>
    </source>
</evidence>
<dbReference type="OrthoDB" id="10507851at2759"/>
<keyword evidence="1" id="KW-0732">Signal</keyword>
<feature type="chain" id="PRO_5035256824" description="WSC domain-containing protein" evidence="1">
    <location>
        <begin position="16"/>
        <end position="309"/>
    </location>
</feature>
<accession>A0A8J5XGZ3</accession>
<reference evidence="2" key="1">
    <citation type="submission" date="2021-05" db="EMBL/GenBank/DDBJ databases">
        <title>The genome of the haptophyte Pavlova lutheri (Diacronema luteri, Pavlovales) - a model for lipid biosynthesis in eukaryotic algae.</title>
        <authorList>
            <person name="Hulatt C.J."/>
            <person name="Posewitz M.C."/>
        </authorList>
    </citation>
    <scope>NUCLEOTIDE SEQUENCE</scope>
    <source>
        <strain evidence="2">NIVA-4/92</strain>
    </source>
</reference>
<dbReference type="EMBL" id="JAGTXO010000015">
    <property type="protein sequence ID" value="KAG8463782.1"/>
    <property type="molecule type" value="Genomic_DNA"/>
</dbReference>
<name>A0A8J5XGZ3_DIALT</name>
<proteinExistence type="predicted"/>
<protein>
    <recommendedName>
        <fullName evidence="4">WSC domain-containing protein</fullName>
    </recommendedName>
</protein>
<evidence type="ECO:0000256" key="1">
    <source>
        <dbReference type="SAM" id="SignalP"/>
    </source>
</evidence>
<feature type="signal peptide" evidence="1">
    <location>
        <begin position="1"/>
        <end position="15"/>
    </location>
</feature>
<gene>
    <name evidence="2" type="ORF">KFE25_004055</name>
</gene>
<evidence type="ECO:0000313" key="3">
    <source>
        <dbReference type="Proteomes" id="UP000751190"/>
    </source>
</evidence>
<keyword evidence="3" id="KW-1185">Reference proteome</keyword>
<organism evidence="2 3">
    <name type="scientific">Diacronema lutheri</name>
    <name type="common">Unicellular marine alga</name>
    <name type="synonym">Monochrysis lutheri</name>
    <dbReference type="NCBI Taxonomy" id="2081491"/>
    <lineage>
        <taxon>Eukaryota</taxon>
        <taxon>Haptista</taxon>
        <taxon>Haptophyta</taxon>
        <taxon>Pavlovophyceae</taxon>
        <taxon>Pavlovales</taxon>
        <taxon>Pavlovaceae</taxon>
        <taxon>Diacronema</taxon>
    </lineage>
</organism>
<dbReference type="Proteomes" id="UP000751190">
    <property type="component" value="Unassembled WGS sequence"/>
</dbReference>
<dbReference type="AlphaFoldDB" id="A0A8J5XGZ3"/>